<dbReference type="OrthoDB" id="9780777at2"/>
<organism evidence="2 3">
    <name type="scientific">Roseateles depolymerans</name>
    <dbReference type="NCBI Taxonomy" id="76731"/>
    <lineage>
        <taxon>Bacteria</taxon>
        <taxon>Pseudomonadati</taxon>
        <taxon>Pseudomonadota</taxon>
        <taxon>Betaproteobacteria</taxon>
        <taxon>Burkholderiales</taxon>
        <taxon>Sphaerotilaceae</taxon>
        <taxon>Roseateles</taxon>
    </lineage>
</organism>
<keyword evidence="3" id="KW-1185">Reference proteome</keyword>
<dbReference type="Gene3D" id="3.90.870.20">
    <property type="entry name" value="Carbamoyltransferase, C-terminal domain"/>
    <property type="match status" value="1"/>
</dbReference>
<dbReference type="STRING" id="76731.RD2015_2024"/>
<name>A0A0U3MX50_9BURK</name>
<protein>
    <submittedName>
        <fullName evidence="2">Carbamoyltransferase</fullName>
    </submittedName>
</protein>
<dbReference type="CDD" id="cd24098">
    <property type="entry name" value="ASKHA_NBD_TobZ_N"/>
    <property type="match status" value="1"/>
</dbReference>
<dbReference type="SUPFAM" id="SSF53067">
    <property type="entry name" value="Actin-like ATPase domain"/>
    <property type="match status" value="1"/>
</dbReference>
<dbReference type="RefSeq" id="WP_083525517.1">
    <property type="nucleotide sequence ID" value="NZ_CP013729.1"/>
</dbReference>
<dbReference type="InterPro" id="IPR031730">
    <property type="entry name" value="Carbam_trans_C"/>
</dbReference>
<comment type="similarity">
    <text evidence="1">Belongs to the NodU/CmcH family.</text>
</comment>
<keyword evidence="2" id="KW-0808">Transferase</keyword>
<dbReference type="PANTHER" id="PTHR34847:SF1">
    <property type="entry name" value="NODULATION PROTEIN U"/>
    <property type="match status" value="1"/>
</dbReference>
<dbReference type="KEGG" id="rdp:RD2015_2024"/>
<dbReference type="GO" id="GO:0016740">
    <property type="term" value="F:transferase activity"/>
    <property type="evidence" value="ECO:0007669"/>
    <property type="project" value="UniProtKB-KW"/>
</dbReference>
<gene>
    <name evidence="2" type="ORF">RD2015_2024</name>
</gene>
<proteinExistence type="inferred from homology"/>
<dbReference type="AlphaFoldDB" id="A0A0U3MX50"/>
<evidence type="ECO:0000313" key="2">
    <source>
        <dbReference type="EMBL" id="ALV06500.1"/>
    </source>
</evidence>
<dbReference type="Pfam" id="PF02543">
    <property type="entry name" value="Carbam_trans_N"/>
    <property type="match status" value="1"/>
</dbReference>
<dbReference type="InterPro" id="IPR003696">
    <property type="entry name" value="Carbtransf_dom"/>
</dbReference>
<sequence>MSHPLPPQTASLPLREPDAKARPLFTLGINASFHDSAAALLRDGEVLAASEEERFTRIKHGKRPVPFTAWELPYHAINDCLKQAGITLAEVSHVAYSFDPHHFIGQRAPDQRFTLPLRPSDFDRGDWENPWDPLFAAYILNAPRQLTDGVPHHLKKRFDGVQHHRAPYRWHFVPHHLCHQASAFLAAPFSSCAVMTLDGRGEHASTCYGRYRNNRYDALGEVRVPHSLGLLYEQVTAYLGFLHSSDEYKVMALAALGTPRHAALLKSHVQVMPDGRYEIHPLDLEKTFGPRRVSGGPMSEHYLDLAASLQEVLEDTVLQLAGWLREASGEDRLAMAGGVALNCVMNARLRDAGIFREVWVQPAAGDAGTALGAALWVDARERRQADSAHAPAEPPARPEEAVAAATLSTASGGKAEVEGPLTGERGSFALAPRVWSMQHAYLGPAFTDEEIEALLQWAQLDYRRSDDVAEDTARLLADNKIIGWFQGRMEFGPRALGARSLLASPVDPAMQARLNELKDREDFRPVAPAVNREDLADWFEPAQANQGESPFMLFVYRVKPGRSERIPSALHTDRTARVQTVDGATNPIFHDLLAAVGRHTGVPVLVNTSFNVRGEPIVGSPKAALEAFFSTPLDALVIGSFILEKPKRGGT</sequence>
<evidence type="ECO:0000256" key="1">
    <source>
        <dbReference type="ARBA" id="ARBA00006129"/>
    </source>
</evidence>
<evidence type="ECO:0000313" key="3">
    <source>
        <dbReference type="Proteomes" id="UP000060699"/>
    </source>
</evidence>
<dbReference type="Pfam" id="PF16861">
    <property type="entry name" value="Carbam_trans_C"/>
    <property type="match status" value="1"/>
</dbReference>
<dbReference type="InterPro" id="IPR038152">
    <property type="entry name" value="Carbam_trans_C_sf"/>
</dbReference>
<dbReference type="PANTHER" id="PTHR34847">
    <property type="entry name" value="NODULATION PROTEIN U"/>
    <property type="match status" value="1"/>
</dbReference>
<dbReference type="InterPro" id="IPR043129">
    <property type="entry name" value="ATPase_NBD"/>
</dbReference>
<dbReference type="PATRIC" id="fig|76731.3.peg.2075"/>
<dbReference type="Proteomes" id="UP000060699">
    <property type="component" value="Chromosome"/>
</dbReference>
<dbReference type="EMBL" id="CP013729">
    <property type="protein sequence ID" value="ALV06500.1"/>
    <property type="molecule type" value="Genomic_DNA"/>
</dbReference>
<dbReference type="Gene3D" id="3.30.420.40">
    <property type="match status" value="2"/>
</dbReference>
<dbReference type="InterPro" id="IPR051338">
    <property type="entry name" value="NodU/CmcH_Carbamoyltrnsfr"/>
</dbReference>
<accession>A0A0U3MX50</accession>
<reference evidence="2 3" key="1">
    <citation type="submission" date="2015-12" db="EMBL/GenBank/DDBJ databases">
        <title>Complete genome of Roseateles depolymerans KCTC 42856.</title>
        <authorList>
            <person name="Kim K.M."/>
        </authorList>
    </citation>
    <scope>NUCLEOTIDE SEQUENCE [LARGE SCALE GENOMIC DNA]</scope>
    <source>
        <strain evidence="2 3">KCTC 42856</strain>
    </source>
</reference>